<sequence>MPDDAVSSFIGAKRDALYAWAAAQRDAAISHAKASAEATAAGAREAAASTAGAGADWAVEATAAPRARALGAAREKYAEYTAMEARALEVLNRESRRLATQVLEAGEAAQSIAATSGAAAAAQAEASLVAAARQASARAAAASDAYPEGVAAGAAVAGATASETAAGSGAAAEAGAAAVGDRAVDAWRSAAAGARRLAGERPAELVGAPLAFVDAVPALELRFPRGAEVRPRRLRGRADLNGRSGAVAKYDAQGGRVGVDFPPPVGLVSIRAANLEIGRHERARRRLEAEERRRRQEYGTRR</sequence>
<proteinExistence type="predicted"/>
<reference evidence="1" key="2">
    <citation type="submission" date="2024-10" db="UniProtKB">
        <authorList>
            <consortium name="EnsemblProtists"/>
        </authorList>
    </citation>
    <scope>IDENTIFICATION</scope>
</reference>
<dbReference type="PaxDb" id="2903-EOD24204"/>
<reference evidence="2" key="1">
    <citation type="journal article" date="2013" name="Nature">
        <title>Pan genome of the phytoplankton Emiliania underpins its global distribution.</title>
        <authorList>
            <person name="Read B.A."/>
            <person name="Kegel J."/>
            <person name="Klute M.J."/>
            <person name="Kuo A."/>
            <person name="Lefebvre S.C."/>
            <person name="Maumus F."/>
            <person name="Mayer C."/>
            <person name="Miller J."/>
            <person name="Monier A."/>
            <person name="Salamov A."/>
            <person name="Young J."/>
            <person name="Aguilar M."/>
            <person name="Claverie J.M."/>
            <person name="Frickenhaus S."/>
            <person name="Gonzalez K."/>
            <person name="Herman E.K."/>
            <person name="Lin Y.C."/>
            <person name="Napier J."/>
            <person name="Ogata H."/>
            <person name="Sarno A.F."/>
            <person name="Shmutz J."/>
            <person name="Schroeder D."/>
            <person name="de Vargas C."/>
            <person name="Verret F."/>
            <person name="von Dassow P."/>
            <person name="Valentin K."/>
            <person name="Van de Peer Y."/>
            <person name="Wheeler G."/>
            <person name="Dacks J.B."/>
            <person name="Delwiche C.F."/>
            <person name="Dyhrman S.T."/>
            <person name="Glockner G."/>
            <person name="John U."/>
            <person name="Richards T."/>
            <person name="Worden A.Z."/>
            <person name="Zhang X."/>
            <person name="Grigoriev I.V."/>
            <person name="Allen A.E."/>
            <person name="Bidle K."/>
            <person name="Borodovsky M."/>
            <person name="Bowler C."/>
            <person name="Brownlee C."/>
            <person name="Cock J.M."/>
            <person name="Elias M."/>
            <person name="Gladyshev V.N."/>
            <person name="Groth M."/>
            <person name="Guda C."/>
            <person name="Hadaegh A."/>
            <person name="Iglesias-Rodriguez M.D."/>
            <person name="Jenkins J."/>
            <person name="Jones B.M."/>
            <person name="Lawson T."/>
            <person name="Leese F."/>
            <person name="Lindquist E."/>
            <person name="Lobanov A."/>
            <person name="Lomsadze A."/>
            <person name="Malik S.B."/>
            <person name="Marsh M.E."/>
            <person name="Mackinder L."/>
            <person name="Mock T."/>
            <person name="Mueller-Roeber B."/>
            <person name="Pagarete A."/>
            <person name="Parker M."/>
            <person name="Probert I."/>
            <person name="Quesneville H."/>
            <person name="Raines C."/>
            <person name="Rensing S.A."/>
            <person name="Riano-Pachon D.M."/>
            <person name="Richier S."/>
            <person name="Rokitta S."/>
            <person name="Shiraiwa Y."/>
            <person name="Soanes D.M."/>
            <person name="van der Giezen M."/>
            <person name="Wahlund T.M."/>
            <person name="Williams B."/>
            <person name="Wilson W."/>
            <person name="Wolfe G."/>
            <person name="Wurch L.L."/>
        </authorList>
    </citation>
    <scope>NUCLEOTIDE SEQUENCE</scope>
</reference>
<dbReference type="GeneID" id="17269748"/>
<dbReference type="EnsemblProtists" id="EOD24204">
    <property type="protein sequence ID" value="EOD24204"/>
    <property type="gene ID" value="EMIHUDRAFT_116051"/>
</dbReference>
<dbReference type="RefSeq" id="XP_005776633.1">
    <property type="nucleotide sequence ID" value="XM_005776576.1"/>
</dbReference>
<dbReference type="AlphaFoldDB" id="A0A0D3JL19"/>
<name>A0A0D3JL19_EMIH1</name>
<accession>A0A0D3JL19</accession>
<dbReference type="Proteomes" id="UP000013827">
    <property type="component" value="Unassembled WGS sequence"/>
</dbReference>
<evidence type="ECO:0000313" key="2">
    <source>
        <dbReference type="Proteomes" id="UP000013827"/>
    </source>
</evidence>
<dbReference type="KEGG" id="ehx:EMIHUDRAFT_116051"/>
<keyword evidence="2" id="KW-1185">Reference proteome</keyword>
<organism evidence="1 2">
    <name type="scientific">Emiliania huxleyi (strain CCMP1516)</name>
    <dbReference type="NCBI Taxonomy" id="280463"/>
    <lineage>
        <taxon>Eukaryota</taxon>
        <taxon>Haptista</taxon>
        <taxon>Haptophyta</taxon>
        <taxon>Prymnesiophyceae</taxon>
        <taxon>Isochrysidales</taxon>
        <taxon>Noelaerhabdaceae</taxon>
        <taxon>Emiliania</taxon>
    </lineage>
</organism>
<protein>
    <submittedName>
        <fullName evidence="1">Uncharacterized protein</fullName>
    </submittedName>
</protein>
<evidence type="ECO:0000313" key="1">
    <source>
        <dbReference type="EnsemblProtists" id="EOD24204"/>
    </source>
</evidence>
<dbReference type="HOGENOM" id="CLU_922649_0_0_1"/>